<evidence type="ECO:0000256" key="1">
    <source>
        <dbReference type="ARBA" id="ARBA00023002"/>
    </source>
</evidence>
<reference evidence="4" key="2">
    <citation type="submission" date="2014-02" db="EMBL/GenBank/DDBJ databases">
        <title>Complete DNA sequence of /Kuraishia capsulata/ illustrates novel genomic features among budding yeasts (/Saccharomycotina/).</title>
        <authorList>
            <person name="Morales L."/>
            <person name="Noel B."/>
            <person name="Porcel B."/>
            <person name="Marcet-Houben M."/>
            <person name="Hullo M-F."/>
            <person name="Sacerdot C."/>
            <person name="Tekaia F."/>
            <person name="Leh-Louis V."/>
            <person name="Despons L."/>
            <person name="Khanna V."/>
            <person name="Aury J-M."/>
            <person name="Barbe V."/>
            <person name="Couloux A."/>
            <person name="Labadie K."/>
            <person name="Pelletier E."/>
            <person name="Souciet J-L."/>
            <person name="Boekhout T."/>
            <person name="Gabaldon T."/>
            <person name="Wincker P."/>
            <person name="Dujon B."/>
        </authorList>
    </citation>
    <scope>NUCLEOTIDE SEQUENCE</scope>
    <source>
        <strain evidence="4">CBS 1993</strain>
    </source>
</reference>
<keyword evidence="1" id="KW-0560">Oxidoreductase</keyword>
<dbReference type="Pfam" id="PF02668">
    <property type="entry name" value="TauD"/>
    <property type="match status" value="1"/>
</dbReference>
<dbReference type="OrthoDB" id="408743at2759"/>
<dbReference type="InterPro" id="IPR003819">
    <property type="entry name" value="TauD/TfdA-like"/>
</dbReference>
<feature type="domain" description="TauD/TfdA-like" evidence="3">
    <location>
        <begin position="61"/>
        <end position="379"/>
    </location>
</feature>
<dbReference type="SUPFAM" id="SSF51197">
    <property type="entry name" value="Clavaminate synthase-like"/>
    <property type="match status" value="1"/>
</dbReference>
<dbReference type="InterPro" id="IPR042098">
    <property type="entry name" value="TauD-like_sf"/>
</dbReference>
<name>W6MWR5_9ASCO</name>
<reference evidence="4" key="1">
    <citation type="submission" date="2013-12" db="EMBL/GenBank/DDBJ databases">
        <authorList>
            <person name="Genoscope - CEA"/>
        </authorList>
    </citation>
    <scope>NUCLEOTIDE SEQUENCE</scope>
    <source>
        <strain evidence="4">CBS 1993</strain>
    </source>
</reference>
<gene>
    <name evidence="4" type="ORF">KUCA_T00003764001</name>
</gene>
<dbReference type="EMBL" id="HG793128">
    <property type="protein sequence ID" value="CDK27785.1"/>
    <property type="molecule type" value="Genomic_DNA"/>
</dbReference>
<evidence type="ECO:0000313" key="5">
    <source>
        <dbReference type="Proteomes" id="UP000019384"/>
    </source>
</evidence>
<dbReference type="GO" id="GO:0016491">
    <property type="term" value="F:oxidoreductase activity"/>
    <property type="evidence" value="ECO:0007669"/>
    <property type="project" value="UniProtKB-KW"/>
</dbReference>
<dbReference type="Gene3D" id="3.60.130.10">
    <property type="entry name" value="Clavaminate synthase-like"/>
    <property type="match status" value="1"/>
</dbReference>
<evidence type="ECO:0000313" key="4">
    <source>
        <dbReference type="EMBL" id="CDK27785.1"/>
    </source>
</evidence>
<dbReference type="PANTHER" id="PTHR10696">
    <property type="entry name" value="GAMMA-BUTYROBETAINE HYDROXYLASE-RELATED"/>
    <property type="match status" value="1"/>
</dbReference>
<feature type="region of interest" description="Disordered" evidence="2">
    <location>
        <begin position="389"/>
        <end position="408"/>
    </location>
</feature>
<dbReference type="RefSeq" id="XP_022459777.1">
    <property type="nucleotide sequence ID" value="XM_022602211.1"/>
</dbReference>
<dbReference type="AlphaFoldDB" id="W6MWR5"/>
<keyword evidence="5" id="KW-1185">Reference proteome</keyword>
<dbReference type="InterPro" id="IPR050411">
    <property type="entry name" value="AlphaKG_dependent_hydroxylases"/>
</dbReference>
<dbReference type="STRING" id="1382522.W6MWR5"/>
<protein>
    <recommendedName>
        <fullName evidence="3">TauD/TfdA-like domain-containing protein</fullName>
    </recommendedName>
</protein>
<organism evidence="4 5">
    <name type="scientific">Kuraishia capsulata CBS 1993</name>
    <dbReference type="NCBI Taxonomy" id="1382522"/>
    <lineage>
        <taxon>Eukaryota</taxon>
        <taxon>Fungi</taxon>
        <taxon>Dikarya</taxon>
        <taxon>Ascomycota</taxon>
        <taxon>Saccharomycotina</taxon>
        <taxon>Pichiomycetes</taxon>
        <taxon>Pichiales</taxon>
        <taxon>Pichiaceae</taxon>
        <taxon>Kuraishia</taxon>
    </lineage>
</organism>
<dbReference type="PANTHER" id="PTHR10696:SF21">
    <property type="entry name" value="TAUD_TFDA-LIKE DOMAIN-CONTAINING PROTEIN"/>
    <property type="match status" value="1"/>
</dbReference>
<dbReference type="HOGENOM" id="CLU_044153_2_0_1"/>
<evidence type="ECO:0000259" key="3">
    <source>
        <dbReference type="Pfam" id="PF02668"/>
    </source>
</evidence>
<evidence type="ECO:0000256" key="2">
    <source>
        <dbReference type="SAM" id="MobiDB-lite"/>
    </source>
</evidence>
<dbReference type="GeneID" id="34521165"/>
<dbReference type="Proteomes" id="UP000019384">
    <property type="component" value="Unassembled WGS sequence"/>
</dbReference>
<proteinExistence type="predicted"/>
<sequence length="408" mass="46413">MPLLQTSLPELTGVYNSKLVKLVKKPLKGSKLVRGKEYPIGLDLVVESQDGTLSGLDIAEVNQFFQDLGESGTLLQLITEHGLVIIQNLNSTDPEHYSQIVNSFFKAQQYHEFEQVGLLAVREKVKKAVSTVGNDDKLNKNLGKLSAHQEFSRYLDYPHVLTFFAEKAPKLGGGQSTTTHATELFDRVVNKFPEFIRDLYEKQGNHVSQKFSYKVSGESKFKISWTDEGAFGKYITQEEKDSEDIEAMKAKAVRLANERVSKNVEFDEHHDLILHQTSDIVQIHPLTKNPIIFSSLPTYYGGYYKAKKGKTEDEISQLTPPPLSYGDGDLIPEKYLDYLFEQSQELEYTHDFADGDILFLDNFSVYHGRNPYTRGDRTILASFWEQKDSSRPKPYKPQTLEELIKPSI</sequence>
<accession>W6MWR5</accession>